<dbReference type="PIRSF" id="PIRSF036466">
    <property type="entry name" value="UCP036466"/>
    <property type="match status" value="1"/>
</dbReference>
<evidence type="ECO:0000256" key="4">
    <source>
        <dbReference type="ARBA" id="ARBA00023136"/>
    </source>
</evidence>
<reference evidence="7" key="1">
    <citation type="journal article" date="2019" name="Int. J. Syst. Evol. Microbiol.">
        <title>The Global Catalogue of Microorganisms (GCM) 10K type strain sequencing project: providing services to taxonomists for standard genome sequencing and annotation.</title>
        <authorList>
            <consortium name="The Broad Institute Genomics Platform"/>
            <consortium name="The Broad Institute Genome Sequencing Center for Infectious Disease"/>
            <person name="Wu L."/>
            <person name="Ma J."/>
        </authorList>
    </citation>
    <scope>NUCLEOTIDE SEQUENCE [LARGE SCALE GENOMIC DNA]</scope>
    <source>
        <strain evidence="7">KCTC 52487</strain>
    </source>
</reference>
<comment type="subcellular location">
    <subcellularLocation>
        <location evidence="5">Cell membrane</location>
        <topology evidence="5">Single-pass membrane protein</topology>
    </subcellularLocation>
</comment>
<dbReference type="Proteomes" id="UP001595379">
    <property type="component" value="Unassembled WGS sequence"/>
</dbReference>
<proteinExistence type="inferred from homology"/>
<dbReference type="InterPro" id="IPR009760">
    <property type="entry name" value="DUF1328"/>
</dbReference>
<comment type="caution">
    <text evidence="6">The sequence shown here is derived from an EMBL/GenBank/DDBJ whole genome shotgun (WGS) entry which is preliminary data.</text>
</comment>
<evidence type="ECO:0000256" key="3">
    <source>
        <dbReference type="ARBA" id="ARBA00022989"/>
    </source>
</evidence>
<organism evidence="6 7">
    <name type="scientific">Hyphobacterium vulgare</name>
    <dbReference type="NCBI Taxonomy" id="1736751"/>
    <lineage>
        <taxon>Bacteria</taxon>
        <taxon>Pseudomonadati</taxon>
        <taxon>Pseudomonadota</taxon>
        <taxon>Alphaproteobacteria</taxon>
        <taxon>Maricaulales</taxon>
        <taxon>Maricaulaceae</taxon>
        <taxon>Hyphobacterium</taxon>
    </lineage>
</organism>
<keyword evidence="2 5" id="KW-0812">Transmembrane</keyword>
<comment type="similarity">
    <text evidence="5">Belongs to the UPF0391 family.</text>
</comment>
<dbReference type="NCBIfam" id="NF010226">
    <property type="entry name" value="PRK13682.1-1"/>
    <property type="match status" value="1"/>
</dbReference>
<dbReference type="EMBL" id="JBHRSV010000001">
    <property type="protein sequence ID" value="MFC2924614.1"/>
    <property type="molecule type" value="Genomic_DNA"/>
</dbReference>
<dbReference type="HAMAP" id="MF_01361">
    <property type="entry name" value="UPF0391"/>
    <property type="match status" value="1"/>
</dbReference>
<dbReference type="NCBIfam" id="NF010229">
    <property type="entry name" value="PRK13682.1-4"/>
    <property type="match status" value="1"/>
</dbReference>
<accession>A0ABV6ZT60</accession>
<evidence type="ECO:0000313" key="6">
    <source>
        <dbReference type="EMBL" id="MFC2924614.1"/>
    </source>
</evidence>
<keyword evidence="4 5" id="KW-0472">Membrane</keyword>
<evidence type="ECO:0000313" key="7">
    <source>
        <dbReference type="Proteomes" id="UP001595379"/>
    </source>
</evidence>
<keyword evidence="7" id="KW-1185">Reference proteome</keyword>
<evidence type="ECO:0000256" key="5">
    <source>
        <dbReference type="HAMAP-Rule" id="MF_01361"/>
    </source>
</evidence>
<dbReference type="Pfam" id="PF07043">
    <property type="entry name" value="DUF1328"/>
    <property type="match status" value="1"/>
</dbReference>
<evidence type="ECO:0000256" key="2">
    <source>
        <dbReference type="ARBA" id="ARBA00022692"/>
    </source>
</evidence>
<name>A0ABV6ZT60_9PROT</name>
<keyword evidence="3 5" id="KW-1133">Transmembrane helix</keyword>
<feature type="transmembrane region" description="Helical" evidence="5">
    <location>
        <begin position="29"/>
        <end position="51"/>
    </location>
</feature>
<sequence length="58" mass="6255">MLSWAILFFILALVAAVFGFGGIASTFVGIAQILFVVFLILFVISLVIRLVRGGTPRV</sequence>
<keyword evidence="1 5" id="KW-1003">Cell membrane</keyword>
<evidence type="ECO:0000256" key="1">
    <source>
        <dbReference type="ARBA" id="ARBA00022475"/>
    </source>
</evidence>
<gene>
    <name evidence="6" type="ORF">ACFOOR_00680</name>
</gene>
<dbReference type="RefSeq" id="WP_343163673.1">
    <property type="nucleotide sequence ID" value="NZ_JBHRSV010000001.1"/>
</dbReference>
<protein>
    <recommendedName>
        <fullName evidence="5">UPF0391 membrane protein ACFOOR_00680</fullName>
    </recommendedName>
</protein>